<keyword evidence="1" id="KW-0812">Transmembrane</keyword>
<dbReference type="AlphaFoldDB" id="A0A0P7ZA68"/>
<evidence type="ECO:0000313" key="2">
    <source>
        <dbReference type="EMBL" id="KPQ41319.1"/>
    </source>
</evidence>
<feature type="transmembrane region" description="Helical" evidence="1">
    <location>
        <begin position="369"/>
        <end position="398"/>
    </location>
</feature>
<dbReference type="InterPro" id="IPR002816">
    <property type="entry name" value="TraB/PrgY/GumN_fam"/>
</dbReference>
<proteinExistence type="predicted"/>
<accession>A0A0P7ZA68</accession>
<dbReference type="PATRIC" id="fig|1719120.3.peg.4501"/>
<dbReference type="CDD" id="cd14726">
    <property type="entry name" value="TraB_PrgY-like"/>
    <property type="match status" value="1"/>
</dbReference>
<evidence type="ECO:0000256" key="1">
    <source>
        <dbReference type="SAM" id="Phobius"/>
    </source>
</evidence>
<dbReference type="InterPro" id="IPR046345">
    <property type="entry name" value="TraB_PrgY-like"/>
</dbReference>
<name>A0A0P7ZA68_9EURY</name>
<evidence type="ECO:0000313" key="3">
    <source>
        <dbReference type="Proteomes" id="UP000050360"/>
    </source>
</evidence>
<reference evidence="2 3" key="1">
    <citation type="submission" date="2015-09" db="EMBL/GenBank/DDBJ databases">
        <title>A metagenomics-based metabolic model of nitrate-dependent anaerobic oxidation of methane by Methanoperedens-like archaea.</title>
        <authorList>
            <person name="Arshad A."/>
            <person name="Speth D.R."/>
            <person name="De Graaf R.M."/>
            <person name="Op Den Camp H.J."/>
            <person name="Jetten M.S."/>
            <person name="Welte C.U."/>
        </authorList>
    </citation>
    <scope>NUCLEOTIDE SEQUENCE [LARGE SCALE GENOMIC DNA]</scope>
</reference>
<dbReference type="InterPro" id="IPR005230">
    <property type="entry name" value="TraB_bac"/>
</dbReference>
<dbReference type="PANTHER" id="PTHR21530:SF7">
    <property type="entry name" value="TRAB DOMAIN-CONTAINING PROTEIN"/>
    <property type="match status" value="1"/>
</dbReference>
<feature type="transmembrane region" description="Helical" evidence="1">
    <location>
        <begin position="320"/>
        <end position="340"/>
    </location>
</feature>
<dbReference type="EMBL" id="LKCM01000374">
    <property type="protein sequence ID" value="KPQ41319.1"/>
    <property type="molecule type" value="Genomic_DNA"/>
</dbReference>
<gene>
    <name evidence="2" type="ORF">MPEBLZ_04127</name>
</gene>
<sequence>MNNGIYKANHNFNIQNPAASRASIIIVGTAHVSEKSVAEVNEVIEREKPDIVAVELDRARFKAIKGEEEQVKDVNVKDILSEGKFYYFMLHWLLAYVQKKIGADTGVKPGAEMMAAIEQAEKSGAKIALIDRDIQLTLTRFWKKMSFFEKLKLFGSLVGASLGSGSQQIDMETVTNEDVVTQLVDELRKLAPGAATVLIDERDAFMAKNLVDLSNQGKVVAVVGAGHRQGIQKYLNNPETIPSIRELSTIPKKGFNWLKAITIAIILMIVGVLALLVFGGYPLEKLLTAMLYLFVAQGILSAIGVLVARGHPLSALTSFGLAWFGFLHPFLAVGWLAGLVEAHLRPPTTEDFKTIMKSDTMTELMQNRLFRIMLVAGLANLGSMAGTFVAIPFMVHYLGITNPLDILKLAFETGFNTLKGLF</sequence>
<dbReference type="PANTHER" id="PTHR21530">
    <property type="entry name" value="PHEROMONE SHUTDOWN PROTEIN"/>
    <property type="match status" value="1"/>
</dbReference>
<dbReference type="Proteomes" id="UP000050360">
    <property type="component" value="Unassembled WGS sequence"/>
</dbReference>
<protein>
    <submittedName>
        <fullName evidence="2">Pheromone shutdown protein</fullName>
    </submittedName>
</protein>
<dbReference type="NCBIfam" id="TIGR00261">
    <property type="entry name" value="traB"/>
    <property type="match status" value="1"/>
</dbReference>
<feature type="transmembrane region" description="Helical" evidence="1">
    <location>
        <begin position="260"/>
        <end position="283"/>
    </location>
</feature>
<comment type="caution">
    <text evidence="2">The sequence shown here is derived from an EMBL/GenBank/DDBJ whole genome shotgun (WGS) entry which is preliminary data.</text>
</comment>
<keyword evidence="1" id="KW-1133">Transmembrane helix</keyword>
<organism evidence="2 3">
    <name type="scientific">Candidatus Methanoperedens nitratireducens</name>
    <dbReference type="NCBI Taxonomy" id="1392998"/>
    <lineage>
        <taxon>Archaea</taxon>
        <taxon>Methanobacteriati</taxon>
        <taxon>Methanobacteriota</taxon>
        <taxon>Stenosarchaea group</taxon>
        <taxon>Methanomicrobia</taxon>
        <taxon>Methanosarcinales</taxon>
        <taxon>ANME-2 cluster</taxon>
        <taxon>Candidatus Methanoperedentaceae</taxon>
        <taxon>Candidatus Methanoperedens</taxon>
    </lineage>
</organism>
<feature type="transmembrane region" description="Helical" evidence="1">
    <location>
        <begin position="289"/>
        <end position="308"/>
    </location>
</feature>
<keyword evidence="1" id="KW-0472">Membrane</keyword>
<dbReference type="Pfam" id="PF01963">
    <property type="entry name" value="TraB_PrgY_gumN"/>
    <property type="match status" value="1"/>
</dbReference>